<reference evidence="3 4" key="1">
    <citation type="submission" date="2023-09" db="EMBL/GenBank/DDBJ databases">
        <authorList>
            <person name="Rey-Velasco X."/>
        </authorList>
    </citation>
    <scope>NUCLEOTIDE SEQUENCE [LARGE SCALE GENOMIC DNA]</scope>
    <source>
        <strain evidence="3 4">P050</strain>
    </source>
</reference>
<dbReference type="EMBL" id="JAVRHV010000001">
    <property type="protein sequence ID" value="MDT0552197.1"/>
    <property type="molecule type" value="Genomic_DNA"/>
</dbReference>
<organism evidence="3 4">
    <name type="scientific">Urechidicola vernalis</name>
    <dbReference type="NCBI Taxonomy" id="3075600"/>
    <lineage>
        <taxon>Bacteria</taxon>
        <taxon>Pseudomonadati</taxon>
        <taxon>Bacteroidota</taxon>
        <taxon>Flavobacteriia</taxon>
        <taxon>Flavobacteriales</taxon>
        <taxon>Flavobacteriaceae</taxon>
        <taxon>Urechidicola</taxon>
    </lineage>
</organism>
<protein>
    <submittedName>
        <fullName evidence="3">2TM domain-containing protein</fullName>
    </submittedName>
</protein>
<evidence type="ECO:0000313" key="4">
    <source>
        <dbReference type="Proteomes" id="UP001252186"/>
    </source>
</evidence>
<comment type="caution">
    <text evidence="3">The sequence shown here is derived from an EMBL/GenBank/DDBJ whole genome shotgun (WGS) entry which is preliminary data.</text>
</comment>
<gene>
    <name evidence="3" type="ORF">RM519_02960</name>
</gene>
<dbReference type="Pfam" id="PF13239">
    <property type="entry name" value="2TM"/>
    <property type="match status" value="1"/>
</dbReference>
<evidence type="ECO:0000256" key="1">
    <source>
        <dbReference type="SAM" id="Phobius"/>
    </source>
</evidence>
<keyword evidence="1" id="KW-1133">Transmembrane helix</keyword>
<accession>A0ABU2Y3C4</accession>
<evidence type="ECO:0000259" key="2">
    <source>
        <dbReference type="Pfam" id="PF13239"/>
    </source>
</evidence>
<keyword evidence="4" id="KW-1185">Reference proteome</keyword>
<feature type="transmembrane region" description="Helical" evidence="1">
    <location>
        <begin position="64"/>
        <end position="86"/>
    </location>
</feature>
<feature type="transmembrane region" description="Helical" evidence="1">
    <location>
        <begin position="23"/>
        <end position="44"/>
    </location>
</feature>
<keyword evidence="1" id="KW-0812">Transmembrane</keyword>
<dbReference type="InterPro" id="IPR025698">
    <property type="entry name" value="2TM_dom"/>
</dbReference>
<keyword evidence="1" id="KW-0472">Membrane</keyword>
<feature type="domain" description="2TM" evidence="2">
    <location>
        <begin position="13"/>
        <end position="100"/>
    </location>
</feature>
<evidence type="ECO:0000313" key="3">
    <source>
        <dbReference type="EMBL" id="MDT0552197.1"/>
    </source>
</evidence>
<sequence length="105" mass="12933">MEKDYFEEEKYARAQKRVKDIKGFYWHLFWYLVVNIFITFGGTIRRMFFDGEIHFYPDFGIFSVWFFWGIGLVSHWIGVFGKNLVFSKNWEERKIKKYMDEDSLD</sequence>
<dbReference type="RefSeq" id="WP_311592035.1">
    <property type="nucleotide sequence ID" value="NZ_JAVRHV010000001.1"/>
</dbReference>
<name>A0ABU2Y3C4_9FLAO</name>
<proteinExistence type="predicted"/>
<dbReference type="Proteomes" id="UP001252186">
    <property type="component" value="Unassembled WGS sequence"/>
</dbReference>